<protein>
    <submittedName>
        <fullName evidence="2">Relaxase/Mobilisation nuclease domain-containing protein</fullName>
    </submittedName>
</protein>
<gene>
    <name evidence="2" type="ORF">SAMN05421738_1238</name>
</gene>
<dbReference type="InterPro" id="IPR005094">
    <property type="entry name" value="Endonuclease_MobA/VirD2"/>
</dbReference>
<reference evidence="3" key="1">
    <citation type="submission" date="2016-10" db="EMBL/GenBank/DDBJ databases">
        <authorList>
            <person name="Varghese N."/>
            <person name="Submissions S."/>
        </authorList>
    </citation>
    <scope>NUCLEOTIDE SEQUENCE [LARGE SCALE GENOMIC DNA]</scope>
    <source>
        <strain evidence="3">XJ109</strain>
    </source>
</reference>
<evidence type="ECO:0000259" key="1">
    <source>
        <dbReference type="Pfam" id="PF03432"/>
    </source>
</evidence>
<dbReference type="STRING" id="684065.SAMN05421738_1238"/>
<name>A0A1I5B815_9FLAO</name>
<organism evidence="2 3">
    <name type="scientific">Algoriella xinjiangensis</name>
    <dbReference type="NCBI Taxonomy" id="684065"/>
    <lineage>
        <taxon>Bacteria</taxon>
        <taxon>Pseudomonadati</taxon>
        <taxon>Bacteroidota</taxon>
        <taxon>Flavobacteriia</taxon>
        <taxon>Flavobacteriales</taxon>
        <taxon>Weeksellaceae</taxon>
        <taxon>Algoriella</taxon>
    </lineage>
</organism>
<feature type="domain" description="MobA/VirD2-like nuclease" evidence="1">
    <location>
        <begin position="26"/>
        <end position="151"/>
    </location>
</feature>
<evidence type="ECO:0000313" key="3">
    <source>
        <dbReference type="Proteomes" id="UP000199149"/>
    </source>
</evidence>
<dbReference type="RefSeq" id="WP_092910574.1">
    <property type="nucleotide sequence ID" value="NZ_FOUZ01000023.1"/>
</dbReference>
<proteinExistence type="predicted"/>
<dbReference type="OrthoDB" id="3035232at2"/>
<sequence>MIGIGRTTKGSIKAIAYASREEKREQKAFATEISRNGLVGENARAIYHELMAVSNQNHRVDKPFYNVVLSPSAENTLKWSLEDWEKLVHDFLEKKELSSHQHIAYLHQDTDTSHLHLIVNRIDFNGENRVNQRFIGKQTSRIANELAQDRRWKNMLELSKEKSQFKVLQYGNVLVNGLKESYNLKDLADHLKGLGYGLNLQFDQNERLKGLKIFQFSEVLENERRKQNRQKPVNYGVKFSELSRGHDAFKKLKAVNLQVFLEQKAEKLKLQQEQEIKPKRNIGRRF</sequence>
<evidence type="ECO:0000313" key="2">
    <source>
        <dbReference type="EMBL" id="SFN70836.1"/>
    </source>
</evidence>
<accession>A0A1I5B815</accession>
<keyword evidence="3" id="KW-1185">Reference proteome</keyword>
<dbReference type="Pfam" id="PF03432">
    <property type="entry name" value="Relaxase"/>
    <property type="match status" value="1"/>
</dbReference>
<dbReference type="Proteomes" id="UP000199149">
    <property type="component" value="Unassembled WGS sequence"/>
</dbReference>
<dbReference type="EMBL" id="FOUZ01000023">
    <property type="protein sequence ID" value="SFN70836.1"/>
    <property type="molecule type" value="Genomic_DNA"/>
</dbReference>
<dbReference type="AlphaFoldDB" id="A0A1I5B815"/>